<dbReference type="GO" id="GO:0006886">
    <property type="term" value="P:intracellular protein transport"/>
    <property type="evidence" value="ECO:0007669"/>
    <property type="project" value="TreeGrafter"/>
</dbReference>
<dbReference type="SMART" id="SM00397">
    <property type="entry name" value="t_SNARE"/>
    <property type="match status" value="1"/>
</dbReference>
<evidence type="ECO:0000256" key="4">
    <source>
        <dbReference type="ARBA" id="ARBA00022692"/>
    </source>
</evidence>
<evidence type="ECO:0000256" key="10">
    <source>
        <dbReference type="SAM" id="Phobius"/>
    </source>
</evidence>
<organism evidence="12 13">
    <name type="scientific">Coemansia javaensis</name>
    <dbReference type="NCBI Taxonomy" id="2761396"/>
    <lineage>
        <taxon>Eukaryota</taxon>
        <taxon>Fungi</taxon>
        <taxon>Fungi incertae sedis</taxon>
        <taxon>Zoopagomycota</taxon>
        <taxon>Kickxellomycotina</taxon>
        <taxon>Kickxellomycetes</taxon>
        <taxon>Kickxellales</taxon>
        <taxon>Kickxellaceae</taxon>
        <taxon>Coemansia</taxon>
    </lineage>
</organism>
<dbReference type="SUPFAM" id="SSF47661">
    <property type="entry name" value="t-snare proteins"/>
    <property type="match status" value="1"/>
</dbReference>
<evidence type="ECO:0000256" key="8">
    <source>
        <dbReference type="ARBA" id="ARBA00023054"/>
    </source>
</evidence>
<accession>A0A9W8LG04</accession>
<dbReference type="GO" id="GO:0000149">
    <property type="term" value="F:SNARE binding"/>
    <property type="evidence" value="ECO:0007669"/>
    <property type="project" value="TreeGrafter"/>
</dbReference>
<reference evidence="12" key="1">
    <citation type="submission" date="2022-07" db="EMBL/GenBank/DDBJ databases">
        <title>Phylogenomic reconstructions and comparative analyses of Kickxellomycotina fungi.</title>
        <authorList>
            <person name="Reynolds N.K."/>
            <person name="Stajich J.E."/>
            <person name="Barry K."/>
            <person name="Grigoriev I.V."/>
            <person name="Crous P."/>
            <person name="Smith M.E."/>
        </authorList>
    </citation>
    <scope>NUCLEOTIDE SEQUENCE</scope>
    <source>
        <strain evidence="12">NBRC 105414</strain>
    </source>
</reference>
<name>A0A9W8LG04_9FUNG</name>
<evidence type="ECO:0000313" key="13">
    <source>
        <dbReference type="Proteomes" id="UP001140217"/>
    </source>
</evidence>
<gene>
    <name evidence="12" type="primary">tlg2</name>
    <name evidence="12" type="ORF">H4R18_004297</name>
</gene>
<dbReference type="GO" id="GO:0005484">
    <property type="term" value="F:SNAP receptor activity"/>
    <property type="evidence" value="ECO:0007669"/>
    <property type="project" value="TreeGrafter"/>
</dbReference>
<comment type="subcellular location">
    <subcellularLocation>
        <location evidence="1">Golgi apparatus membrane</location>
        <topology evidence="1">Single-pass type IV membrane protein</topology>
    </subcellularLocation>
</comment>
<sequence>MATRSRTFLFVQYRNSFGHVQRRRRRAQAAGDRAEEEGLIEHANADGELVIELAHLPPRWVDLVEDFGDQMDAAAAKITRLEALHKKHLLPGFDDRSAEEREIRALTSDITAQLQSCGALVRSVAQLHAQGQEQAVARNIQASLAQRLQDRSQLFRRSQSAYVHRLSRRKDAASDVFADGERAASRKFDMTLTDEQLLTVEADEAAIAQREGELAAIHDSIAGLAAVFGQIQEMVIDQGSVLDRIDYNVETAAVNTAAAADELHEADRHHQGAVANKCIVALGLVVIALVVILLIKWL</sequence>
<evidence type="ECO:0000256" key="6">
    <source>
        <dbReference type="ARBA" id="ARBA00022989"/>
    </source>
</evidence>
<evidence type="ECO:0000256" key="9">
    <source>
        <dbReference type="ARBA" id="ARBA00023136"/>
    </source>
</evidence>
<keyword evidence="8" id="KW-0175">Coiled coil</keyword>
<protein>
    <submittedName>
        <fullName evidence="12">Integral membrane protein SED5</fullName>
    </submittedName>
</protein>
<dbReference type="OrthoDB" id="10251371at2759"/>
<comment type="caution">
    <text evidence="12">The sequence shown here is derived from an EMBL/GenBank/DDBJ whole genome shotgun (WGS) entry which is preliminary data.</text>
</comment>
<dbReference type="PANTHER" id="PTHR19957:SF83">
    <property type="entry name" value="SYNTAXIN-16"/>
    <property type="match status" value="1"/>
</dbReference>
<evidence type="ECO:0000256" key="7">
    <source>
        <dbReference type="ARBA" id="ARBA00023034"/>
    </source>
</evidence>
<keyword evidence="4 10" id="KW-0812">Transmembrane</keyword>
<dbReference type="CDD" id="cd15845">
    <property type="entry name" value="SNARE_syntaxin16"/>
    <property type="match status" value="1"/>
</dbReference>
<dbReference type="InterPro" id="IPR000727">
    <property type="entry name" value="T_SNARE_dom"/>
</dbReference>
<keyword evidence="6 10" id="KW-1133">Transmembrane helix</keyword>
<dbReference type="GO" id="GO:0000139">
    <property type="term" value="C:Golgi membrane"/>
    <property type="evidence" value="ECO:0007669"/>
    <property type="project" value="UniProtKB-SubCell"/>
</dbReference>
<dbReference type="Proteomes" id="UP001140217">
    <property type="component" value="Unassembled WGS sequence"/>
</dbReference>
<dbReference type="PROSITE" id="PS50192">
    <property type="entry name" value="T_SNARE"/>
    <property type="match status" value="1"/>
</dbReference>
<feature type="transmembrane region" description="Helical" evidence="10">
    <location>
        <begin position="278"/>
        <end position="297"/>
    </location>
</feature>
<keyword evidence="7" id="KW-0333">Golgi apparatus</keyword>
<feature type="domain" description="T-SNARE coiled-coil homology" evidence="11">
    <location>
        <begin position="204"/>
        <end position="266"/>
    </location>
</feature>
<keyword evidence="3" id="KW-0813">Transport</keyword>
<evidence type="ECO:0000256" key="1">
    <source>
        <dbReference type="ARBA" id="ARBA00004409"/>
    </source>
</evidence>
<dbReference type="GO" id="GO:0048278">
    <property type="term" value="P:vesicle docking"/>
    <property type="evidence" value="ECO:0007669"/>
    <property type="project" value="TreeGrafter"/>
</dbReference>
<dbReference type="GO" id="GO:0031201">
    <property type="term" value="C:SNARE complex"/>
    <property type="evidence" value="ECO:0007669"/>
    <property type="project" value="TreeGrafter"/>
</dbReference>
<dbReference type="InterPro" id="IPR045242">
    <property type="entry name" value="Syntaxin"/>
</dbReference>
<comment type="similarity">
    <text evidence="2">Belongs to the syntaxin family.</text>
</comment>
<keyword evidence="13" id="KW-1185">Reference proteome</keyword>
<dbReference type="Gene3D" id="1.20.58.70">
    <property type="match status" value="1"/>
</dbReference>
<evidence type="ECO:0000313" key="12">
    <source>
        <dbReference type="EMBL" id="KAJ2778963.1"/>
    </source>
</evidence>
<dbReference type="EMBL" id="JANBUL010000201">
    <property type="protein sequence ID" value="KAJ2778963.1"/>
    <property type="molecule type" value="Genomic_DNA"/>
</dbReference>
<evidence type="ECO:0000256" key="3">
    <source>
        <dbReference type="ARBA" id="ARBA00022448"/>
    </source>
</evidence>
<dbReference type="InterPro" id="IPR010989">
    <property type="entry name" value="SNARE"/>
</dbReference>
<keyword evidence="9 10" id="KW-0472">Membrane</keyword>
<evidence type="ECO:0000256" key="2">
    <source>
        <dbReference type="ARBA" id="ARBA00009063"/>
    </source>
</evidence>
<dbReference type="AlphaFoldDB" id="A0A9W8LG04"/>
<evidence type="ECO:0000256" key="5">
    <source>
        <dbReference type="ARBA" id="ARBA00022927"/>
    </source>
</evidence>
<keyword evidence="5" id="KW-0653">Protein transport</keyword>
<dbReference type="PANTHER" id="PTHR19957">
    <property type="entry name" value="SYNTAXIN"/>
    <property type="match status" value="1"/>
</dbReference>
<proteinExistence type="inferred from homology"/>
<dbReference type="Pfam" id="PF05739">
    <property type="entry name" value="SNARE"/>
    <property type="match status" value="1"/>
</dbReference>
<dbReference type="GO" id="GO:0006906">
    <property type="term" value="P:vesicle fusion"/>
    <property type="evidence" value="ECO:0007669"/>
    <property type="project" value="TreeGrafter"/>
</dbReference>
<evidence type="ECO:0000259" key="11">
    <source>
        <dbReference type="PROSITE" id="PS50192"/>
    </source>
</evidence>